<accession>A0A7X1FYM5</accession>
<dbReference type="AlphaFoldDB" id="A0A7X1FYM5"/>
<dbReference type="RefSeq" id="WP_185679263.1">
    <property type="nucleotide sequence ID" value="NZ_JACLAX010000008.1"/>
</dbReference>
<keyword evidence="2" id="KW-0472">Membrane</keyword>
<feature type="compositionally biased region" description="Basic and acidic residues" evidence="1">
    <location>
        <begin position="1"/>
        <end position="19"/>
    </location>
</feature>
<feature type="compositionally biased region" description="Low complexity" evidence="1">
    <location>
        <begin position="20"/>
        <end position="30"/>
    </location>
</feature>
<name>A0A7X1FYM5_9SPHN</name>
<organism evidence="3 4">
    <name type="scientific">Novosphingobium piscinae</name>
    <dbReference type="NCBI Taxonomy" id="1507448"/>
    <lineage>
        <taxon>Bacteria</taxon>
        <taxon>Pseudomonadati</taxon>
        <taxon>Pseudomonadota</taxon>
        <taxon>Alphaproteobacteria</taxon>
        <taxon>Sphingomonadales</taxon>
        <taxon>Sphingomonadaceae</taxon>
        <taxon>Novosphingobium</taxon>
    </lineage>
</organism>
<proteinExistence type="predicted"/>
<sequence length="166" mass="16372">MSDKTKGNREGGRSGDSRAADNPAADSAAEPAPPEGVRALALDYPFALIAGGIVAGVVIGSLLPRSGRLSKTVGALAAVAGEVGLSYARKAIDGVGEAAGTAAEAGGKVASVVGERAGDLIEAAGDKAGTYGGKAAETAEQAVASLRHSAEGLARQVIRLTSQLRH</sequence>
<comment type="caution">
    <text evidence="3">The sequence shown here is derived from an EMBL/GenBank/DDBJ whole genome shotgun (WGS) entry which is preliminary data.</text>
</comment>
<gene>
    <name evidence="3" type="ORF">H7F53_09590</name>
</gene>
<feature type="transmembrane region" description="Helical" evidence="2">
    <location>
        <begin position="44"/>
        <end position="63"/>
    </location>
</feature>
<evidence type="ECO:0000313" key="3">
    <source>
        <dbReference type="EMBL" id="MBC2669395.1"/>
    </source>
</evidence>
<evidence type="ECO:0000256" key="1">
    <source>
        <dbReference type="SAM" id="MobiDB-lite"/>
    </source>
</evidence>
<keyword evidence="2" id="KW-1133">Transmembrane helix</keyword>
<feature type="region of interest" description="Disordered" evidence="1">
    <location>
        <begin position="1"/>
        <end position="32"/>
    </location>
</feature>
<reference evidence="3 4" key="1">
    <citation type="submission" date="2020-08" db="EMBL/GenBank/DDBJ databases">
        <title>The genome sequence of type strain Novosphingobium piscinae KCTC 42194.</title>
        <authorList>
            <person name="Liu Y."/>
        </authorList>
    </citation>
    <scope>NUCLEOTIDE SEQUENCE [LARGE SCALE GENOMIC DNA]</scope>
    <source>
        <strain evidence="3 4">KCTC 42194</strain>
    </source>
</reference>
<protein>
    <submittedName>
        <fullName evidence="3">Uncharacterized protein</fullName>
    </submittedName>
</protein>
<keyword evidence="2" id="KW-0812">Transmembrane</keyword>
<dbReference type="EMBL" id="JACLAX010000008">
    <property type="protein sequence ID" value="MBC2669395.1"/>
    <property type="molecule type" value="Genomic_DNA"/>
</dbReference>
<keyword evidence="4" id="KW-1185">Reference proteome</keyword>
<evidence type="ECO:0000256" key="2">
    <source>
        <dbReference type="SAM" id="Phobius"/>
    </source>
</evidence>
<evidence type="ECO:0000313" key="4">
    <source>
        <dbReference type="Proteomes" id="UP000551327"/>
    </source>
</evidence>
<dbReference type="Proteomes" id="UP000551327">
    <property type="component" value="Unassembled WGS sequence"/>
</dbReference>